<evidence type="ECO:0000256" key="10">
    <source>
        <dbReference type="PIRSR" id="PIRSR605150-2"/>
    </source>
</evidence>
<dbReference type="FunFam" id="3.90.550.10:FF:000138">
    <property type="entry name" value="Cellulose synthase isolog"/>
    <property type="match status" value="1"/>
</dbReference>
<evidence type="ECO:0000256" key="7">
    <source>
        <dbReference type="ARBA" id="ARBA00023136"/>
    </source>
</evidence>
<dbReference type="EMBL" id="QGNW01000143">
    <property type="protein sequence ID" value="RVW91742.1"/>
    <property type="molecule type" value="Genomic_DNA"/>
</dbReference>
<keyword evidence="8" id="KW-0961">Cell wall biogenesis/degradation</keyword>
<feature type="transmembrane region" description="Helical" evidence="11">
    <location>
        <begin position="445"/>
        <end position="470"/>
    </location>
</feature>
<dbReference type="GO" id="GO:0016760">
    <property type="term" value="F:cellulose synthase (UDP-forming) activity"/>
    <property type="evidence" value="ECO:0007669"/>
    <property type="project" value="InterPro"/>
</dbReference>
<name>A0A438I4X4_VITVI</name>
<evidence type="ECO:0000256" key="3">
    <source>
        <dbReference type="ARBA" id="ARBA00022679"/>
    </source>
</evidence>
<feature type="transmembrane region" description="Helical" evidence="11">
    <location>
        <begin position="512"/>
        <end position="531"/>
    </location>
</feature>
<comment type="function">
    <text evidence="9">Thought to be a Golgi-localized beta-glycan synthase that polymerize the backbones of noncellulosic polysaccharides (hemicelluloses) of plant cell wall.</text>
</comment>
<keyword evidence="5 11" id="KW-1133">Transmembrane helix</keyword>
<evidence type="ECO:0000256" key="11">
    <source>
        <dbReference type="SAM" id="Phobius"/>
    </source>
</evidence>
<dbReference type="InterPro" id="IPR005150">
    <property type="entry name" value="Cellulose_synth"/>
</dbReference>
<evidence type="ECO:0000313" key="12">
    <source>
        <dbReference type="EMBL" id="RVW91742.1"/>
    </source>
</evidence>
<evidence type="ECO:0000256" key="5">
    <source>
        <dbReference type="ARBA" id="ARBA00022989"/>
    </source>
</evidence>
<evidence type="ECO:0000256" key="9">
    <source>
        <dbReference type="ARBA" id="ARBA00037405"/>
    </source>
</evidence>
<evidence type="ECO:0000313" key="13">
    <source>
        <dbReference type="Proteomes" id="UP000288805"/>
    </source>
</evidence>
<dbReference type="PANTHER" id="PTHR13301">
    <property type="entry name" value="X-BOX TRANSCRIPTION FACTOR-RELATED"/>
    <property type="match status" value="1"/>
</dbReference>
<accession>A0A438I4X4</accession>
<evidence type="ECO:0000256" key="2">
    <source>
        <dbReference type="ARBA" id="ARBA00022676"/>
    </source>
</evidence>
<reference evidence="12 13" key="1">
    <citation type="journal article" date="2018" name="PLoS Genet.">
        <title>Population sequencing reveals clonal diversity and ancestral inbreeding in the grapevine cultivar Chardonnay.</title>
        <authorList>
            <person name="Roach M.J."/>
            <person name="Johnson D.L."/>
            <person name="Bohlmann J."/>
            <person name="van Vuuren H.J."/>
            <person name="Jones S.J."/>
            <person name="Pretorius I.S."/>
            <person name="Schmidt S.A."/>
            <person name="Borneman A.R."/>
        </authorList>
    </citation>
    <scope>NUCLEOTIDE SEQUENCE [LARGE SCALE GENOMIC DNA]</scope>
    <source>
        <strain evidence="13">cv. Chardonnay</strain>
        <tissue evidence="12">Leaf</tissue>
    </source>
</reference>
<dbReference type="GO" id="GO:0000139">
    <property type="term" value="C:Golgi membrane"/>
    <property type="evidence" value="ECO:0007669"/>
    <property type="project" value="UniProtKB-SubCell"/>
</dbReference>
<evidence type="ECO:0000256" key="6">
    <source>
        <dbReference type="ARBA" id="ARBA00023034"/>
    </source>
</evidence>
<evidence type="ECO:0000256" key="4">
    <source>
        <dbReference type="ARBA" id="ARBA00022692"/>
    </source>
</evidence>
<sequence>MCPTERRVFIEHLQHYVKQSDYPGLDVFICTADPYKEPPMCVVNTALSVMAYDYPPEKLSVYVSDDGGSQLTLFAFIEAARFATHWLPYCRKNKILERCPEAYFRSSPHGLLRPLKLRMRARVENVVKRGSILPDYITNEAESEAFSRWADGFTPRDHPAVVQLVLLEADRDKDITGHTMPNLVYASREKNMNLPHHFKAGALNVLFPQMFYGINKNDTYGAESRQSEIVLIGMDGLVGPTYIGTGCFFRRQVFLDGSSPQLSPDLLVSKSIKSKEVLALAHHVAGCNYENQTRWGSKMGFRYGSLVEDLYTGYRLHCEGWKSIFCNPKRPAFLERRPSISMTFSSPQVCLNLPRGLRPLVFLASISFLGAYGQNCLEFMLSGGSIQRWWNDQRVWMMRGLSSMMFGLVEYLLKTIGISTFGFSVTNKTVGEEQSKRYDQGLFEFGVSSPLLLPMTTAAIINCISFLWGIAQVFTQGRLEGILLQMFLAGFATVNCWPIYEAILLRTDGGKIPVKLTLISIILAWALYLHLR</sequence>
<dbReference type="Gene3D" id="3.90.550.10">
    <property type="entry name" value="Spore Coat Polysaccharide Biosynthesis Protein SpsA, Chain A"/>
    <property type="match status" value="1"/>
</dbReference>
<comment type="subcellular location">
    <subcellularLocation>
        <location evidence="1">Golgi apparatus membrane</location>
        <topology evidence="1">Multi-pass membrane protein</topology>
    </subcellularLocation>
</comment>
<dbReference type="Pfam" id="PF03552">
    <property type="entry name" value="Cellulose_synt"/>
    <property type="match status" value="3"/>
</dbReference>
<dbReference type="GO" id="GO:0030244">
    <property type="term" value="P:cellulose biosynthetic process"/>
    <property type="evidence" value="ECO:0007669"/>
    <property type="project" value="InterPro"/>
</dbReference>
<keyword evidence="3" id="KW-0808">Transferase</keyword>
<evidence type="ECO:0000256" key="8">
    <source>
        <dbReference type="ARBA" id="ARBA00023316"/>
    </source>
</evidence>
<feature type="binding site" evidence="10">
    <location>
        <position position="36"/>
    </location>
    <ligand>
        <name>UDP-alpha-D-glucose</name>
        <dbReference type="ChEBI" id="CHEBI:58885"/>
    </ligand>
</feature>
<feature type="transmembrane region" description="Helical" evidence="11">
    <location>
        <begin position="482"/>
        <end position="500"/>
    </location>
</feature>
<dbReference type="Proteomes" id="UP000288805">
    <property type="component" value="Unassembled WGS sequence"/>
</dbReference>
<proteinExistence type="predicted"/>
<gene>
    <name evidence="12" type="primary">CSLG3_7</name>
    <name evidence="12" type="ORF">CK203_024278</name>
</gene>
<keyword evidence="2" id="KW-0328">Glycosyltransferase</keyword>
<feature type="binding site" evidence="10">
    <location>
        <position position="37"/>
    </location>
    <ligand>
        <name>UDP-alpha-D-glucose</name>
        <dbReference type="ChEBI" id="CHEBI:58885"/>
    </ligand>
</feature>
<feature type="transmembrane region" description="Helical" evidence="11">
    <location>
        <begin position="401"/>
        <end position="425"/>
    </location>
</feature>
<feature type="binding site" evidence="10">
    <location>
        <position position="66"/>
    </location>
    <ligand>
        <name>UDP-alpha-D-glucose</name>
        <dbReference type="ChEBI" id="CHEBI:58885"/>
    </ligand>
</feature>
<keyword evidence="6" id="KW-0333">Golgi apparatus</keyword>
<evidence type="ECO:0000256" key="1">
    <source>
        <dbReference type="ARBA" id="ARBA00004653"/>
    </source>
</evidence>
<protein>
    <submittedName>
        <fullName evidence="12">Cellulose synthase-like protein G3</fullName>
    </submittedName>
</protein>
<comment type="caution">
    <text evidence="12">The sequence shown here is derived from an EMBL/GenBank/DDBJ whole genome shotgun (WGS) entry which is preliminary data.</text>
</comment>
<keyword evidence="7 11" id="KW-0472">Membrane</keyword>
<dbReference type="AlphaFoldDB" id="A0A438I4X4"/>
<dbReference type="InterPro" id="IPR029044">
    <property type="entry name" value="Nucleotide-diphossugar_trans"/>
</dbReference>
<keyword evidence="4 11" id="KW-0812">Transmembrane</keyword>
<dbReference type="GO" id="GO:0071555">
    <property type="term" value="P:cell wall organization"/>
    <property type="evidence" value="ECO:0007669"/>
    <property type="project" value="UniProtKB-KW"/>
</dbReference>
<organism evidence="12 13">
    <name type="scientific">Vitis vinifera</name>
    <name type="common">Grape</name>
    <dbReference type="NCBI Taxonomy" id="29760"/>
    <lineage>
        <taxon>Eukaryota</taxon>
        <taxon>Viridiplantae</taxon>
        <taxon>Streptophyta</taxon>
        <taxon>Embryophyta</taxon>
        <taxon>Tracheophyta</taxon>
        <taxon>Spermatophyta</taxon>
        <taxon>Magnoliopsida</taxon>
        <taxon>eudicotyledons</taxon>
        <taxon>Gunneridae</taxon>
        <taxon>Pentapetalae</taxon>
        <taxon>rosids</taxon>
        <taxon>Vitales</taxon>
        <taxon>Vitaceae</taxon>
        <taxon>Viteae</taxon>
        <taxon>Vitis</taxon>
    </lineage>
</organism>